<comment type="caution">
    <text evidence="2">The sequence shown here is derived from an EMBL/GenBank/DDBJ whole genome shotgun (WGS) entry which is preliminary data.</text>
</comment>
<evidence type="ECO:0000313" key="3">
    <source>
        <dbReference type="Proteomes" id="UP001189429"/>
    </source>
</evidence>
<sequence>MSSGSAARGLSPSTFSLDEYGLAESDTAAGPNKMTCFLCEEEEFCTKEWRSIMLSSRCWNAVRAHRLQLKGNAKALKDSADLVRSDPDAWRAQVKPYIAKDTTSRKIARTETQKQLVVQQTTDRSIESKREGKKTEFYSKRHFKSHRAFWDKVESDDASEEFDAMQDADPHFDSDGEAVQPLKARKYTRDEVGRDKTVGKVTQSILEGEGGNAEPSRSPPIVNIRELMGLGDLPSGHLENVPRGGSPLRGLAAKRDRMDDDGASVKTKAPRKDIKSKIEDGNEEALFLVAKEEIAESCDKLLKKHSGAKSMSHKLQALVRKHSQNADAPDCSQIIKDYATHVKEVEDIKGPNLKDLKADGVDALRSRVTAVATKLDELEELAKKKTTTFCVMDSTARKAQRTEYLAVRHQKTKVANALTAGGYHAKHAKVVGSIVFESSGTPLTAELTGVQYKIVNVNPAELIPSEICAWAMGESKMWKVRSEIMDKCGQASIEKRTALDSQMDTTKWAGALTRVTSDLTGVDFQLPESAGELFMKDNHPSIVTLRRDACRRGPAAFNMSGAGCYVTTFSEPIIFMVYKIEDLLAQGIVISNLPGFLQSDAGAEFMNSKACAIFTLPKMAIAWIPRGFLYTAVYYNGAPANDKEAPKWAHFLSVTVLATGLAQMIPKPVFAALNKDLDDHYKQESAQVWKHRAAVWAAFSKKILDV</sequence>
<evidence type="ECO:0000256" key="1">
    <source>
        <dbReference type="SAM" id="MobiDB-lite"/>
    </source>
</evidence>
<gene>
    <name evidence="2" type="ORF">PCOR1329_LOCUS85321</name>
</gene>
<keyword evidence="3" id="KW-1185">Reference proteome</keyword>
<proteinExistence type="predicted"/>
<feature type="region of interest" description="Disordered" evidence="1">
    <location>
        <begin position="236"/>
        <end position="273"/>
    </location>
</feature>
<dbReference type="EMBL" id="CAUYUJ010022581">
    <property type="protein sequence ID" value="CAK0911452.1"/>
    <property type="molecule type" value="Genomic_DNA"/>
</dbReference>
<name>A0ABN9YF29_9DINO</name>
<reference evidence="2" key="1">
    <citation type="submission" date="2023-10" db="EMBL/GenBank/DDBJ databases">
        <authorList>
            <person name="Chen Y."/>
            <person name="Shah S."/>
            <person name="Dougan E. K."/>
            <person name="Thang M."/>
            <person name="Chan C."/>
        </authorList>
    </citation>
    <scope>NUCLEOTIDE SEQUENCE [LARGE SCALE GENOMIC DNA]</scope>
</reference>
<dbReference type="Proteomes" id="UP001189429">
    <property type="component" value="Unassembled WGS sequence"/>
</dbReference>
<protein>
    <submittedName>
        <fullName evidence="2">Uncharacterized protein</fullName>
    </submittedName>
</protein>
<evidence type="ECO:0000313" key="2">
    <source>
        <dbReference type="EMBL" id="CAK0911452.1"/>
    </source>
</evidence>
<organism evidence="2 3">
    <name type="scientific">Prorocentrum cordatum</name>
    <dbReference type="NCBI Taxonomy" id="2364126"/>
    <lineage>
        <taxon>Eukaryota</taxon>
        <taxon>Sar</taxon>
        <taxon>Alveolata</taxon>
        <taxon>Dinophyceae</taxon>
        <taxon>Prorocentrales</taxon>
        <taxon>Prorocentraceae</taxon>
        <taxon>Prorocentrum</taxon>
    </lineage>
</organism>
<accession>A0ABN9YF29</accession>